<proteinExistence type="predicted"/>
<dbReference type="RefSeq" id="WP_306885071.1">
    <property type="nucleotide sequence ID" value="NZ_JAUSUL010000002.1"/>
</dbReference>
<dbReference type="SUPFAM" id="SSF46785">
    <property type="entry name" value="Winged helix' DNA-binding domain"/>
    <property type="match status" value="1"/>
</dbReference>
<evidence type="ECO:0000313" key="2">
    <source>
        <dbReference type="EMBL" id="MDQ0315234.1"/>
    </source>
</evidence>
<dbReference type="GO" id="GO:0003700">
    <property type="term" value="F:DNA-binding transcription factor activity"/>
    <property type="evidence" value="ECO:0007669"/>
    <property type="project" value="TreeGrafter"/>
</dbReference>
<comment type="caution">
    <text evidence="2">The sequence shown here is derived from an EMBL/GenBank/DDBJ whole genome shotgun (WGS) entry which is preliminary data.</text>
</comment>
<dbReference type="InterPro" id="IPR000595">
    <property type="entry name" value="cNMP-bd_dom"/>
</dbReference>
<dbReference type="PROSITE" id="PS50042">
    <property type="entry name" value="CNMP_BINDING_3"/>
    <property type="match status" value="1"/>
</dbReference>
<gene>
    <name evidence="2" type="ORF">J2S73_001691</name>
</gene>
<dbReference type="InterPro" id="IPR050397">
    <property type="entry name" value="Env_Response_Regulators"/>
</dbReference>
<dbReference type="InterPro" id="IPR014710">
    <property type="entry name" value="RmlC-like_jellyroll"/>
</dbReference>
<accession>A0AAE3VMI5</accession>
<dbReference type="CDD" id="cd00038">
    <property type="entry name" value="CAP_ED"/>
    <property type="match status" value="1"/>
</dbReference>
<evidence type="ECO:0000313" key="3">
    <source>
        <dbReference type="Proteomes" id="UP001229244"/>
    </source>
</evidence>
<sequence length="214" mass="23369">MSASAFFSKLEAACMPEKSRIVRMQAGDVFFRQGDATPGLSMVVEGRVDLLRTTDAGQQVRIHVGRAGETFAEASLYSETCHCDAVAAAPTQLRLLPRPAVLRAFERSPELSQDFAAHLALSLMRARRLLELRAMTPLTERVLARLADLVDADGTLPPDQSLRSIADDLGVSGPALYRTIAELARRGSLVRPARGRVRLLSAAEKAEKRTRLEC</sequence>
<feature type="domain" description="Cyclic nucleotide-binding" evidence="1">
    <location>
        <begin position="24"/>
        <end position="122"/>
    </location>
</feature>
<evidence type="ECO:0000259" key="1">
    <source>
        <dbReference type="PROSITE" id="PS50042"/>
    </source>
</evidence>
<organism evidence="2 3">
    <name type="scientific">Amorphus orientalis</name>
    <dbReference type="NCBI Taxonomy" id="649198"/>
    <lineage>
        <taxon>Bacteria</taxon>
        <taxon>Pseudomonadati</taxon>
        <taxon>Pseudomonadota</taxon>
        <taxon>Alphaproteobacteria</taxon>
        <taxon>Hyphomicrobiales</taxon>
        <taxon>Amorphaceae</taxon>
        <taxon>Amorphus</taxon>
    </lineage>
</organism>
<dbReference type="Pfam" id="PF00027">
    <property type="entry name" value="cNMP_binding"/>
    <property type="match status" value="1"/>
</dbReference>
<reference evidence="2" key="1">
    <citation type="submission" date="2023-07" db="EMBL/GenBank/DDBJ databases">
        <title>Genomic Encyclopedia of Type Strains, Phase IV (KMG-IV): sequencing the most valuable type-strain genomes for metagenomic binning, comparative biology and taxonomic classification.</title>
        <authorList>
            <person name="Goeker M."/>
        </authorList>
    </citation>
    <scope>NUCLEOTIDE SEQUENCE</scope>
    <source>
        <strain evidence="2">DSM 21202</strain>
    </source>
</reference>
<dbReference type="SUPFAM" id="SSF51206">
    <property type="entry name" value="cAMP-binding domain-like"/>
    <property type="match status" value="1"/>
</dbReference>
<dbReference type="SMART" id="SM00100">
    <property type="entry name" value="cNMP"/>
    <property type="match status" value="1"/>
</dbReference>
<dbReference type="PANTHER" id="PTHR24567">
    <property type="entry name" value="CRP FAMILY TRANSCRIPTIONAL REGULATORY PROTEIN"/>
    <property type="match status" value="1"/>
</dbReference>
<dbReference type="PANTHER" id="PTHR24567:SF74">
    <property type="entry name" value="HTH-TYPE TRANSCRIPTIONAL REGULATOR ARCR"/>
    <property type="match status" value="1"/>
</dbReference>
<dbReference type="InterPro" id="IPR018490">
    <property type="entry name" value="cNMP-bd_dom_sf"/>
</dbReference>
<dbReference type="GO" id="GO:0005829">
    <property type="term" value="C:cytosol"/>
    <property type="evidence" value="ECO:0007669"/>
    <property type="project" value="TreeGrafter"/>
</dbReference>
<dbReference type="InterPro" id="IPR036390">
    <property type="entry name" value="WH_DNA-bd_sf"/>
</dbReference>
<name>A0AAE3VMI5_9HYPH</name>
<dbReference type="EMBL" id="JAUSUL010000002">
    <property type="protein sequence ID" value="MDQ0315234.1"/>
    <property type="molecule type" value="Genomic_DNA"/>
</dbReference>
<protein>
    <submittedName>
        <fullName evidence="2">CRP-like cAMP-binding protein</fullName>
    </submittedName>
</protein>
<dbReference type="Proteomes" id="UP001229244">
    <property type="component" value="Unassembled WGS sequence"/>
</dbReference>
<dbReference type="Gene3D" id="2.60.120.10">
    <property type="entry name" value="Jelly Rolls"/>
    <property type="match status" value="1"/>
</dbReference>
<dbReference type="AlphaFoldDB" id="A0AAE3VMI5"/>
<keyword evidence="3" id="KW-1185">Reference proteome</keyword>